<dbReference type="AlphaFoldDB" id="A0A3G6J576"/>
<sequence>MDLTDLSLDGFLTKFVVKVPRFGHFNPVYRNIIYRQHYDCVAADVFVTFSAAIRMF</sequence>
<accession>A0A3G6J576</accession>
<evidence type="ECO:0000313" key="1">
    <source>
        <dbReference type="EMBL" id="AZA13245.1"/>
    </source>
</evidence>
<reference evidence="1 2" key="1">
    <citation type="submission" date="2018-11" db="EMBL/GenBank/DDBJ databases">
        <authorList>
            <person name="Kleinhagauer T."/>
            <person name="Glaeser S.P."/>
            <person name="Spergser J."/>
            <person name="Ruckert C."/>
            <person name="Kaempfer P."/>
            <person name="Busse H.-J."/>
        </authorList>
    </citation>
    <scope>NUCLEOTIDE SEQUENCE [LARGE SCALE GENOMIC DNA]</scope>
    <source>
        <strain evidence="1 2">200CH</strain>
    </source>
</reference>
<dbReference type="EMBL" id="CP033896">
    <property type="protein sequence ID" value="AZA13245.1"/>
    <property type="molecule type" value="Genomic_DNA"/>
</dbReference>
<protein>
    <submittedName>
        <fullName evidence="1">Uncharacterized protein</fullName>
    </submittedName>
</protein>
<keyword evidence="2" id="KW-1185">Reference proteome</keyword>
<dbReference type="KEGG" id="ccho:CCHOA_04180"/>
<gene>
    <name evidence="1" type="ORF">CCHOA_04180</name>
</gene>
<dbReference type="Proteomes" id="UP000269019">
    <property type="component" value="Chromosome"/>
</dbReference>
<organism evidence="1 2">
    <name type="scientific">Corynebacterium choanae</name>
    <dbReference type="NCBI Taxonomy" id="1862358"/>
    <lineage>
        <taxon>Bacteria</taxon>
        <taxon>Bacillati</taxon>
        <taxon>Actinomycetota</taxon>
        <taxon>Actinomycetes</taxon>
        <taxon>Mycobacteriales</taxon>
        <taxon>Corynebacteriaceae</taxon>
        <taxon>Corynebacterium</taxon>
    </lineage>
</organism>
<name>A0A3G6J576_9CORY</name>
<evidence type="ECO:0000313" key="2">
    <source>
        <dbReference type="Proteomes" id="UP000269019"/>
    </source>
</evidence>
<proteinExistence type="predicted"/>